<reference evidence="13 15" key="1">
    <citation type="submission" date="2016-04" db="EMBL/GenBank/DDBJ databases">
        <title>Genome sequence of Methanosphaera cuniculi DSM 4103.</title>
        <authorList>
            <person name="Poehlein A."/>
            <person name="Seedorf H."/>
            <person name="Daniel R."/>
        </authorList>
    </citation>
    <scope>NUCLEOTIDE SEQUENCE [LARGE SCALE GENOMIC DNA]</scope>
    <source>
        <strain evidence="13 15">DSM 4103</strain>
    </source>
</reference>
<keyword evidence="2 9" id="KW-0963">Cytoplasm</keyword>
<organism evidence="12 14">
    <name type="scientific">Methanosphaera cuniculi</name>
    <dbReference type="NCBI Taxonomy" id="1077256"/>
    <lineage>
        <taxon>Archaea</taxon>
        <taxon>Methanobacteriati</taxon>
        <taxon>Methanobacteriota</taxon>
        <taxon>Methanomada group</taxon>
        <taxon>Methanobacteria</taxon>
        <taxon>Methanobacteriales</taxon>
        <taxon>Methanobacteriaceae</taxon>
        <taxon>Methanosphaera</taxon>
    </lineage>
</organism>
<comment type="similarity">
    <text evidence="9">Belongs to the 'phage' integrase family. XerA subfamily.</text>
</comment>
<dbReference type="InterPro" id="IPR010998">
    <property type="entry name" value="Integrase_recombinase_N"/>
</dbReference>
<dbReference type="GO" id="GO:0009037">
    <property type="term" value="F:tyrosine-based site-specific recombinase activity"/>
    <property type="evidence" value="ECO:0007669"/>
    <property type="project" value="UniProtKB-UniRule"/>
</dbReference>
<dbReference type="SUPFAM" id="SSF56349">
    <property type="entry name" value="DNA breaking-rejoining enzymes"/>
    <property type="match status" value="1"/>
</dbReference>
<keyword evidence="3" id="KW-0132">Cell division</keyword>
<dbReference type="PANTHER" id="PTHR30349:SF77">
    <property type="entry name" value="TYROSINE RECOMBINASE XERC"/>
    <property type="match status" value="1"/>
</dbReference>
<dbReference type="Proteomes" id="UP000217528">
    <property type="component" value="Unassembled WGS sequence"/>
</dbReference>
<gene>
    <name evidence="13" type="primary">xerD_2</name>
    <name evidence="9" type="synonym">xerA</name>
    <name evidence="12" type="ORF">ASJ82_05625</name>
    <name evidence="13" type="ORF">MSCUN_14780</name>
</gene>
<feature type="active site" evidence="9">
    <location>
        <position position="160"/>
    </location>
</feature>
<keyword evidence="8" id="KW-0131">Cell cycle</keyword>
<keyword evidence="5 9" id="KW-0229">DNA integration</keyword>
<evidence type="ECO:0000259" key="11">
    <source>
        <dbReference type="PROSITE" id="PS51900"/>
    </source>
</evidence>
<evidence type="ECO:0000256" key="9">
    <source>
        <dbReference type="HAMAP-Rule" id="MF_02055"/>
    </source>
</evidence>
<dbReference type="InterPro" id="IPR002104">
    <property type="entry name" value="Integrase_catalytic"/>
</dbReference>
<dbReference type="Gene3D" id="1.10.150.130">
    <property type="match status" value="1"/>
</dbReference>
<dbReference type="InterPro" id="IPR044068">
    <property type="entry name" value="CB"/>
</dbReference>
<dbReference type="InterPro" id="IPR050090">
    <property type="entry name" value="Tyrosine_recombinase_XerCD"/>
</dbReference>
<protein>
    <recommendedName>
        <fullName evidence="9">Tyrosine recombinase XerA</fullName>
    </recommendedName>
</protein>
<keyword evidence="14" id="KW-1185">Reference proteome</keyword>
<comment type="caution">
    <text evidence="12">The sequence shown here is derived from an EMBL/GenBank/DDBJ whole genome shotgun (WGS) entry which is preliminary data.</text>
</comment>
<dbReference type="OrthoDB" id="142231at2157"/>
<dbReference type="Pfam" id="PF00589">
    <property type="entry name" value="Phage_integrase"/>
    <property type="match status" value="1"/>
</dbReference>
<evidence type="ECO:0000256" key="1">
    <source>
        <dbReference type="ARBA" id="ARBA00004496"/>
    </source>
</evidence>
<keyword evidence="6 9" id="KW-0238">DNA-binding</keyword>
<evidence type="ECO:0000256" key="6">
    <source>
        <dbReference type="ARBA" id="ARBA00023125"/>
    </source>
</evidence>
<evidence type="ECO:0000256" key="8">
    <source>
        <dbReference type="ARBA" id="ARBA00023306"/>
    </source>
</evidence>
<dbReference type="GO" id="GO:0007059">
    <property type="term" value="P:chromosome segregation"/>
    <property type="evidence" value="ECO:0007669"/>
    <property type="project" value="UniProtKB-KW"/>
</dbReference>
<accession>A0A2A2HD50</accession>
<dbReference type="Gene3D" id="1.10.443.10">
    <property type="entry name" value="Intergrase catalytic core"/>
    <property type="match status" value="1"/>
</dbReference>
<evidence type="ECO:0000256" key="4">
    <source>
        <dbReference type="ARBA" id="ARBA00022829"/>
    </source>
</evidence>
<comment type="function">
    <text evidence="9">Site-specific tyrosine recombinase, which acts by catalyzing the cutting and rejoining of the recombining DNA molecules.</text>
</comment>
<dbReference type="Proteomes" id="UP000246004">
    <property type="component" value="Unassembled WGS sequence"/>
</dbReference>
<dbReference type="GO" id="GO:0006313">
    <property type="term" value="P:DNA transposition"/>
    <property type="evidence" value="ECO:0007669"/>
    <property type="project" value="UniProtKB-UniRule"/>
</dbReference>
<dbReference type="PROSITE" id="PS51900">
    <property type="entry name" value="CB"/>
    <property type="match status" value="1"/>
</dbReference>
<evidence type="ECO:0000259" key="10">
    <source>
        <dbReference type="PROSITE" id="PS51898"/>
    </source>
</evidence>
<feature type="active site" evidence="9">
    <location>
        <position position="252"/>
    </location>
</feature>
<evidence type="ECO:0000313" key="14">
    <source>
        <dbReference type="Proteomes" id="UP000217528"/>
    </source>
</evidence>
<evidence type="ECO:0000256" key="3">
    <source>
        <dbReference type="ARBA" id="ARBA00022618"/>
    </source>
</evidence>
<dbReference type="HAMAP" id="MF_02055">
    <property type="entry name" value="Recomb_XerA"/>
    <property type="match status" value="1"/>
</dbReference>
<evidence type="ECO:0000256" key="7">
    <source>
        <dbReference type="ARBA" id="ARBA00023172"/>
    </source>
</evidence>
<dbReference type="EMBL" id="LWMS01000046">
    <property type="protein sequence ID" value="PWL07604.1"/>
    <property type="molecule type" value="Genomic_DNA"/>
</dbReference>
<comment type="subcellular location">
    <subcellularLocation>
        <location evidence="1 9">Cytoplasm</location>
    </subcellularLocation>
</comment>
<evidence type="ECO:0000256" key="5">
    <source>
        <dbReference type="ARBA" id="ARBA00022908"/>
    </source>
</evidence>
<feature type="active site" evidence="9">
    <location>
        <position position="184"/>
    </location>
</feature>
<evidence type="ECO:0000256" key="2">
    <source>
        <dbReference type="ARBA" id="ARBA00022490"/>
    </source>
</evidence>
<dbReference type="GO" id="GO:0051301">
    <property type="term" value="P:cell division"/>
    <property type="evidence" value="ECO:0007669"/>
    <property type="project" value="UniProtKB-KW"/>
</dbReference>
<evidence type="ECO:0000313" key="12">
    <source>
        <dbReference type="EMBL" id="PAV07153.1"/>
    </source>
</evidence>
<keyword evidence="7 9" id="KW-0233">DNA recombination</keyword>
<dbReference type="NCBIfam" id="NF040815">
    <property type="entry name" value="recomb_XerA_Arch"/>
    <property type="match status" value="1"/>
</dbReference>
<reference evidence="12 14" key="2">
    <citation type="journal article" date="2017" name="BMC Genomics">
        <title>Genomic analysis of methanogenic archaea reveals a shift towards energy conservation.</title>
        <authorList>
            <person name="Gilmore S.P."/>
            <person name="Henske J.K."/>
            <person name="Sexton J.A."/>
            <person name="Solomon K.V."/>
            <person name="Seppala S."/>
            <person name="Yoo J.I."/>
            <person name="Huyett L.M."/>
            <person name="Pressman A."/>
            <person name="Cogan J.Z."/>
            <person name="Kivenson V."/>
            <person name="Peng X."/>
            <person name="Tan Y."/>
            <person name="Valentine D.L."/>
            <person name="O'Malley M.A."/>
        </authorList>
    </citation>
    <scope>NUCLEOTIDE SEQUENCE [LARGE SCALE GENOMIC DNA]</scope>
    <source>
        <strain evidence="12 14">1R-7</strain>
    </source>
</reference>
<feature type="active site" description="O-(3'-phospho-DNA)-tyrosine intermediate" evidence="9">
    <location>
        <position position="284"/>
    </location>
</feature>
<dbReference type="EMBL" id="LMVN01000021">
    <property type="protein sequence ID" value="PAV07153.1"/>
    <property type="molecule type" value="Genomic_DNA"/>
</dbReference>
<feature type="domain" description="Core-binding (CB)" evidence="11">
    <location>
        <begin position="9"/>
        <end position="96"/>
    </location>
</feature>
<dbReference type="InterPro" id="IPR011010">
    <property type="entry name" value="DNA_brk_join_enz"/>
</dbReference>
<evidence type="ECO:0000313" key="15">
    <source>
        <dbReference type="Proteomes" id="UP000246004"/>
    </source>
</evidence>
<sequence>MNNIDIETLDFEDLIEDFLLDLDIQNYSENTLETYKAILNGFNKFIQTQKKKIKSEKDILHIFKKYIQHLKKDNNVSANYLRLVTVIIRIFLKTSNISIYEEIKVPKRTKSLPKSLNEQEVYDLLHVMDNEYDPNNLNYRNIIKLRNKLMLTLLYSTGLRISELLKLNINDIDFENHTIRVRGKGNKDRIVLFDDETHKLIDEYIDKRNSINDILFVNQNDEMISARNIQIMIKKYAKKAGINKKVTPHILRHSFATHLLRNGVDIRAIQQLLGHNSLSTTQIYTSVDMKTLKDAYDDAWIRKNDKLKKQASE</sequence>
<dbReference type="PROSITE" id="PS51898">
    <property type="entry name" value="TYR_RECOMBINASE"/>
    <property type="match status" value="1"/>
</dbReference>
<feature type="active site" evidence="9">
    <location>
        <position position="275"/>
    </location>
</feature>
<dbReference type="RefSeq" id="WP_095608819.1">
    <property type="nucleotide sequence ID" value="NZ_LMVN01000021.1"/>
</dbReference>
<dbReference type="AlphaFoldDB" id="A0A2A2HD50"/>
<dbReference type="CDD" id="cd00798">
    <property type="entry name" value="INT_XerDC_C"/>
    <property type="match status" value="1"/>
</dbReference>
<feature type="domain" description="Tyr recombinase" evidence="10">
    <location>
        <begin position="111"/>
        <end position="297"/>
    </location>
</feature>
<dbReference type="GO" id="GO:0003677">
    <property type="term" value="F:DNA binding"/>
    <property type="evidence" value="ECO:0007669"/>
    <property type="project" value="UniProtKB-UniRule"/>
</dbReference>
<feature type="active site" evidence="9">
    <location>
        <position position="249"/>
    </location>
</feature>
<evidence type="ECO:0000313" key="13">
    <source>
        <dbReference type="EMBL" id="PWL07604.1"/>
    </source>
</evidence>
<dbReference type="InterPro" id="IPR033686">
    <property type="entry name" value="XerA"/>
</dbReference>
<name>A0A2A2HD50_9EURY</name>
<dbReference type="GO" id="GO:0005737">
    <property type="term" value="C:cytoplasm"/>
    <property type="evidence" value="ECO:0007669"/>
    <property type="project" value="UniProtKB-SubCell"/>
</dbReference>
<keyword evidence="4" id="KW-0159">Chromosome partition</keyword>
<dbReference type="InterPro" id="IPR013762">
    <property type="entry name" value="Integrase-like_cat_sf"/>
</dbReference>
<proteinExistence type="inferred from homology"/>
<dbReference type="PANTHER" id="PTHR30349">
    <property type="entry name" value="PHAGE INTEGRASE-RELATED"/>
    <property type="match status" value="1"/>
</dbReference>